<name>B0C925_ACAM1</name>
<proteinExistence type="predicted"/>
<evidence type="ECO:0000313" key="2">
    <source>
        <dbReference type="EMBL" id="ABW26560.1"/>
    </source>
</evidence>
<accession>B0C925</accession>
<protein>
    <submittedName>
        <fullName evidence="2">Uncharacterized protein</fullName>
    </submittedName>
</protein>
<keyword evidence="3" id="KW-1185">Reference proteome</keyword>
<evidence type="ECO:0000256" key="1">
    <source>
        <dbReference type="SAM" id="Phobius"/>
    </source>
</evidence>
<gene>
    <name evidence="2" type="ordered locus">AM1_1535</name>
</gene>
<keyword evidence="1" id="KW-0472">Membrane</keyword>
<keyword evidence="1" id="KW-0812">Transmembrane</keyword>
<dbReference type="STRING" id="329726.AM1_1535"/>
<organism evidence="2 3">
    <name type="scientific">Acaryochloris marina (strain MBIC 11017)</name>
    <dbReference type="NCBI Taxonomy" id="329726"/>
    <lineage>
        <taxon>Bacteria</taxon>
        <taxon>Bacillati</taxon>
        <taxon>Cyanobacteriota</taxon>
        <taxon>Cyanophyceae</taxon>
        <taxon>Acaryochloridales</taxon>
        <taxon>Acaryochloridaceae</taxon>
        <taxon>Acaryochloris</taxon>
    </lineage>
</organism>
<dbReference type="KEGG" id="amr:AM1_1535"/>
<dbReference type="HOGENOM" id="CLU_3021191_0_0_3"/>
<dbReference type="Proteomes" id="UP000000268">
    <property type="component" value="Chromosome"/>
</dbReference>
<keyword evidence="1" id="KW-1133">Transmembrane helix</keyword>
<evidence type="ECO:0000313" key="3">
    <source>
        <dbReference type="Proteomes" id="UP000000268"/>
    </source>
</evidence>
<dbReference type="AlphaFoldDB" id="B0C925"/>
<feature type="transmembrane region" description="Helical" evidence="1">
    <location>
        <begin position="12"/>
        <end position="33"/>
    </location>
</feature>
<dbReference type="EMBL" id="CP000828">
    <property type="protein sequence ID" value="ABW26560.1"/>
    <property type="molecule type" value="Genomic_DNA"/>
</dbReference>
<reference evidence="2 3" key="1">
    <citation type="journal article" date="2008" name="Proc. Natl. Acad. Sci. U.S.A.">
        <title>Niche adaptation and genome expansion in the chlorophyll d-producing cyanobacterium Acaryochloris marina.</title>
        <authorList>
            <person name="Swingley W.D."/>
            <person name="Chen M."/>
            <person name="Cheung P.C."/>
            <person name="Conrad A.L."/>
            <person name="Dejesa L.C."/>
            <person name="Hao J."/>
            <person name="Honchak B.M."/>
            <person name="Karbach L.E."/>
            <person name="Kurdoglu A."/>
            <person name="Lahiri S."/>
            <person name="Mastrian S.D."/>
            <person name="Miyashita H."/>
            <person name="Page L."/>
            <person name="Ramakrishna P."/>
            <person name="Satoh S."/>
            <person name="Sattley W.M."/>
            <person name="Shimada Y."/>
            <person name="Taylor H.L."/>
            <person name="Tomo T."/>
            <person name="Tsuchiya T."/>
            <person name="Wang Z.T."/>
            <person name="Raymond J."/>
            <person name="Mimuro M."/>
            <person name="Blankenship R.E."/>
            <person name="Touchman J.W."/>
        </authorList>
    </citation>
    <scope>NUCLEOTIDE SEQUENCE [LARGE SCALE GENOMIC DNA]</scope>
    <source>
        <strain evidence="3">MBIC 11017</strain>
    </source>
</reference>
<sequence>MDEFQVELFIPTLAQLPLGLTGVANLVTAFFYCSEISKIVSFGTKIMAKAGRELE</sequence>